<dbReference type="EMBL" id="QGKV02000832">
    <property type="protein sequence ID" value="KAF3542480.1"/>
    <property type="molecule type" value="Genomic_DNA"/>
</dbReference>
<evidence type="ECO:0000256" key="1">
    <source>
        <dbReference type="SAM" id="Phobius"/>
    </source>
</evidence>
<feature type="transmembrane region" description="Helical" evidence="1">
    <location>
        <begin position="132"/>
        <end position="154"/>
    </location>
</feature>
<evidence type="ECO:0000313" key="2">
    <source>
        <dbReference type="EMBL" id="KAF3542480.1"/>
    </source>
</evidence>
<sequence length="264" mass="29437">MKTDTPFPTFSLEVFNICSGVLCSGGRRCRAWSPEAVSSPSPILSLLRFVLLPSCRRDAWGCGRGSVTVTSWFCPEKPKSVIEHRLPGASARRCELEVDGVGFFITVAWGLVTVVGFALAQEWRRLFRRFVPMIPTVVWWLVPWGLASAILEWFEKLCHLWLGPLCHSRVLTFVGFRTCFGQVFDISRGMYPSVSLFQFLLRVSSGVKLRRAWMIALGTEAFVSGFTFTAARLVKALCRRVCLRSLAVLSFPSPGGFRGSDASL</sequence>
<feature type="transmembrane region" description="Helical" evidence="1">
    <location>
        <begin position="212"/>
        <end position="234"/>
    </location>
</feature>
<evidence type="ECO:0000313" key="3">
    <source>
        <dbReference type="Proteomes" id="UP000266723"/>
    </source>
</evidence>
<dbReference type="Proteomes" id="UP000266723">
    <property type="component" value="Unassembled WGS sequence"/>
</dbReference>
<proteinExistence type="predicted"/>
<reference evidence="2 3" key="1">
    <citation type="journal article" date="2020" name="BMC Genomics">
        <title>Intraspecific diversification of the crop wild relative Brassica cretica Lam. using demographic model selection.</title>
        <authorList>
            <person name="Kioukis A."/>
            <person name="Michalopoulou V.A."/>
            <person name="Briers L."/>
            <person name="Pirintsos S."/>
            <person name="Studholme D.J."/>
            <person name="Pavlidis P."/>
            <person name="Sarris P.F."/>
        </authorList>
    </citation>
    <scope>NUCLEOTIDE SEQUENCE [LARGE SCALE GENOMIC DNA]</scope>
    <source>
        <strain evidence="3">cv. PFS-1207/04</strain>
    </source>
</reference>
<keyword evidence="1" id="KW-0472">Membrane</keyword>
<keyword evidence="1" id="KW-1133">Transmembrane helix</keyword>
<keyword evidence="3" id="KW-1185">Reference proteome</keyword>
<gene>
    <name evidence="2" type="ORF">DY000_02002633</name>
</gene>
<keyword evidence="1" id="KW-0812">Transmembrane</keyword>
<accession>A0ABQ7BSF0</accession>
<protein>
    <submittedName>
        <fullName evidence="2">Uncharacterized protein</fullName>
    </submittedName>
</protein>
<name>A0ABQ7BSF0_BRACR</name>
<organism evidence="2 3">
    <name type="scientific">Brassica cretica</name>
    <name type="common">Mustard</name>
    <dbReference type="NCBI Taxonomy" id="69181"/>
    <lineage>
        <taxon>Eukaryota</taxon>
        <taxon>Viridiplantae</taxon>
        <taxon>Streptophyta</taxon>
        <taxon>Embryophyta</taxon>
        <taxon>Tracheophyta</taxon>
        <taxon>Spermatophyta</taxon>
        <taxon>Magnoliopsida</taxon>
        <taxon>eudicotyledons</taxon>
        <taxon>Gunneridae</taxon>
        <taxon>Pentapetalae</taxon>
        <taxon>rosids</taxon>
        <taxon>malvids</taxon>
        <taxon>Brassicales</taxon>
        <taxon>Brassicaceae</taxon>
        <taxon>Brassiceae</taxon>
        <taxon>Brassica</taxon>
    </lineage>
</organism>
<comment type="caution">
    <text evidence="2">The sequence shown here is derived from an EMBL/GenBank/DDBJ whole genome shotgun (WGS) entry which is preliminary data.</text>
</comment>
<feature type="transmembrane region" description="Helical" evidence="1">
    <location>
        <begin position="100"/>
        <end position="120"/>
    </location>
</feature>